<evidence type="ECO:0000313" key="13">
    <source>
        <dbReference type="Proteomes" id="UP000694865"/>
    </source>
</evidence>
<feature type="domain" description="Laminin G" evidence="11">
    <location>
        <begin position="1321"/>
        <end position="1514"/>
    </location>
</feature>
<feature type="domain" description="EGF-like" evidence="12">
    <location>
        <begin position="2195"/>
        <end position="2232"/>
    </location>
</feature>
<feature type="disulfide bond" evidence="7">
    <location>
        <begin position="249"/>
        <end position="266"/>
    </location>
</feature>
<feature type="domain" description="EGF-like" evidence="12">
    <location>
        <begin position="779"/>
        <end position="815"/>
    </location>
</feature>
<feature type="disulfide bond" evidence="7">
    <location>
        <begin position="2066"/>
        <end position="2075"/>
    </location>
</feature>
<dbReference type="InterPro" id="IPR000742">
    <property type="entry name" value="EGF"/>
</dbReference>
<feature type="domain" description="EGF-like" evidence="12">
    <location>
        <begin position="473"/>
        <end position="508"/>
    </location>
</feature>
<dbReference type="InterPro" id="IPR049883">
    <property type="entry name" value="NOTCH1_EGF-like"/>
</dbReference>
<feature type="disulfide bond" evidence="7">
    <location>
        <begin position="1786"/>
        <end position="1795"/>
    </location>
</feature>
<feature type="chain" id="PRO_5046804728" evidence="10">
    <location>
        <begin position="21"/>
        <end position="2351"/>
    </location>
</feature>
<feature type="domain" description="EGF-like" evidence="12">
    <location>
        <begin position="1921"/>
        <end position="1959"/>
    </location>
</feature>
<keyword evidence="2 10" id="KW-0732">Signal</keyword>
<keyword evidence="9" id="KW-0472">Membrane</keyword>
<keyword evidence="4" id="KW-0221">Differentiation</keyword>
<evidence type="ECO:0000256" key="4">
    <source>
        <dbReference type="ARBA" id="ARBA00022782"/>
    </source>
</evidence>
<keyword evidence="13" id="KW-1185">Reference proteome</keyword>
<feature type="domain" description="EGF-like" evidence="12">
    <location>
        <begin position="280"/>
        <end position="317"/>
    </location>
</feature>
<organism evidence="13 14">
    <name type="scientific">Saccoglossus kowalevskii</name>
    <name type="common">Acorn worm</name>
    <dbReference type="NCBI Taxonomy" id="10224"/>
    <lineage>
        <taxon>Eukaryota</taxon>
        <taxon>Metazoa</taxon>
        <taxon>Hemichordata</taxon>
        <taxon>Enteropneusta</taxon>
        <taxon>Harrimaniidae</taxon>
        <taxon>Saccoglossus</taxon>
    </lineage>
</organism>
<dbReference type="InterPro" id="IPR013320">
    <property type="entry name" value="ConA-like_dom_sf"/>
</dbReference>
<feature type="disulfide bond" evidence="7">
    <location>
        <begin position="767"/>
        <end position="776"/>
    </location>
</feature>
<feature type="domain" description="EGF-like" evidence="12">
    <location>
        <begin position="1798"/>
        <end position="1834"/>
    </location>
</feature>
<dbReference type="SUPFAM" id="SSF57184">
    <property type="entry name" value="Growth factor receptor domain"/>
    <property type="match status" value="4"/>
</dbReference>
<feature type="disulfide bond" evidence="7">
    <location>
        <begin position="1909"/>
        <end position="1918"/>
    </location>
</feature>
<name>A0ABM0MBD5_SACKO</name>
<feature type="domain" description="Laminin G" evidence="11">
    <location>
        <begin position="1574"/>
        <end position="1758"/>
    </location>
</feature>
<feature type="disulfide bond" evidence="7">
    <location>
        <begin position="2106"/>
        <end position="2115"/>
    </location>
</feature>
<feature type="disulfide bond" evidence="7">
    <location>
        <begin position="1862"/>
        <end position="1871"/>
    </location>
</feature>
<feature type="disulfide bond" evidence="7">
    <location>
        <begin position="208"/>
        <end position="225"/>
    </location>
</feature>
<dbReference type="PROSITE" id="PS50025">
    <property type="entry name" value="LAM_G_DOMAIN"/>
    <property type="match status" value="4"/>
</dbReference>
<feature type="disulfide bond" evidence="7">
    <location>
        <begin position="634"/>
        <end position="651"/>
    </location>
</feature>
<feature type="transmembrane region" description="Helical" evidence="9">
    <location>
        <begin position="2288"/>
        <end position="2312"/>
    </location>
</feature>
<feature type="disulfide bond" evidence="7">
    <location>
        <begin position="2025"/>
        <end position="2034"/>
    </location>
</feature>
<feature type="domain" description="EGF-like" evidence="12">
    <location>
        <begin position="817"/>
        <end position="853"/>
    </location>
</feature>
<feature type="domain" description="EGF-like" evidence="12">
    <location>
        <begin position="989"/>
        <end position="1025"/>
    </location>
</feature>
<feature type="domain" description="EGF-like" evidence="12">
    <location>
        <begin position="1877"/>
        <end position="1919"/>
    </location>
</feature>
<dbReference type="InterPro" id="IPR000152">
    <property type="entry name" value="EGF-type_Asp/Asn_hydroxyl_site"/>
</dbReference>
<dbReference type="GeneID" id="100375718"/>
<feature type="domain" description="EGF-like" evidence="12">
    <location>
        <begin position="586"/>
        <end position="622"/>
    </location>
</feature>
<evidence type="ECO:0000259" key="11">
    <source>
        <dbReference type="PROSITE" id="PS50025"/>
    </source>
</evidence>
<dbReference type="InterPro" id="IPR013032">
    <property type="entry name" value="EGF-like_CS"/>
</dbReference>
<dbReference type="SUPFAM" id="SSF57196">
    <property type="entry name" value="EGF/Laminin"/>
    <property type="match status" value="22"/>
</dbReference>
<feature type="disulfide bond" evidence="7">
    <location>
        <begin position="498"/>
        <end position="507"/>
    </location>
</feature>
<feature type="domain" description="EGF-like" evidence="12">
    <location>
        <begin position="396"/>
        <end position="434"/>
    </location>
</feature>
<dbReference type="SMART" id="SM00181">
    <property type="entry name" value="EGF"/>
    <property type="match status" value="38"/>
</dbReference>
<feature type="disulfide bond" evidence="7">
    <location>
        <begin position="805"/>
        <end position="814"/>
    </location>
</feature>
<feature type="disulfide bond" evidence="7">
    <location>
        <begin position="1052"/>
        <end position="1061"/>
    </location>
</feature>
<feature type="domain" description="EGF-like" evidence="12">
    <location>
        <begin position="2233"/>
        <end position="2276"/>
    </location>
</feature>
<dbReference type="Pfam" id="PF07645">
    <property type="entry name" value="EGF_CA"/>
    <property type="match status" value="2"/>
</dbReference>
<dbReference type="PROSITE" id="PS00010">
    <property type="entry name" value="ASX_HYDROXYL"/>
    <property type="match status" value="25"/>
</dbReference>
<dbReference type="PANTHER" id="PTHR24049">
    <property type="entry name" value="CRUMBS FAMILY MEMBER"/>
    <property type="match status" value="1"/>
</dbReference>
<feature type="domain" description="EGF-like" evidence="12">
    <location>
        <begin position="358"/>
        <end position="394"/>
    </location>
</feature>
<feature type="domain" description="EGF-like" evidence="12">
    <location>
        <begin position="2078"/>
        <end position="2116"/>
    </location>
</feature>
<feature type="domain" description="EGF-like" evidence="12">
    <location>
        <begin position="2036"/>
        <end position="2076"/>
    </location>
</feature>
<feature type="disulfide bond" evidence="7">
    <location>
        <begin position="692"/>
        <end position="701"/>
    </location>
</feature>
<feature type="disulfide bond" evidence="7">
    <location>
        <begin position="977"/>
        <end position="986"/>
    </location>
</feature>
<keyword evidence="1 7" id="KW-0245">EGF-like domain</keyword>
<feature type="disulfide bond" evidence="7">
    <location>
        <begin position="653"/>
        <end position="662"/>
    </location>
</feature>
<feature type="disulfide bond" evidence="7">
    <location>
        <begin position="708"/>
        <end position="718"/>
    </location>
</feature>
<feature type="domain" description="EGF-like" evidence="12">
    <location>
        <begin position="1027"/>
        <end position="1062"/>
    </location>
</feature>
<feature type="disulfide bond" evidence="7">
    <location>
        <begin position="1537"/>
        <end position="1546"/>
    </location>
</feature>
<feature type="disulfide bond" evidence="7">
    <location>
        <begin position="227"/>
        <end position="236"/>
    </location>
</feature>
<feature type="domain" description="EGF-like" evidence="12">
    <location>
        <begin position="932"/>
        <end position="987"/>
    </location>
</feature>
<feature type="domain" description="EGF-like" evidence="12">
    <location>
        <begin position="1064"/>
        <end position="1108"/>
    </location>
</feature>
<feature type="disulfide bond" evidence="7">
    <location>
        <begin position="612"/>
        <end position="621"/>
    </location>
</feature>
<feature type="domain" description="EGF-like" evidence="12">
    <location>
        <begin position="240"/>
        <end position="278"/>
    </location>
</feature>
<dbReference type="SMART" id="SM00179">
    <property type="entry name" value="EGF_CA"/>
    <property type="match status" value="35"/>
</dbReference>
<feature type="signal peptide" evidence="10">
    <location>
        <begin position="1"/>
        <end position="20"/>
    </location>
</feature>
<feature type="disulfide bond" evidence="7">
    <location>
        <begin position="843"/>
        <end position="852"/>
    </location>
</feature>
<feature type="region of interest" description="Disordered" evidence="8">
    <location>
        <begin position="2323"/>
        <end position="2351"/>
    </location>
</feature>
<feature type="disulfide bond" evidence="7">
    <location>
        <begin position="574"/>
        <end position="583"/>
    </location>
</feature>
<feature type="domain" description="EGF-like" evidence="12">
    <location>
        <begin position="1279"/>
        <end position="1315"/>
    </location>
</feature>
<feature type="disulfide bond" evidence="7">
    <location>
        <begin position="536"/>
        <end position="545"/>
    </location>
</feature>
<evidence type="ECO:0000256" key="3">
    <source>
        <dbReference type="ARBA" id="ARBA00022737"/>
    </source>
</evidence>
<feature type="disulfide bond" evidence="7">
    <location>
        <begin position="2222"/>
        <end position="2231"/>
    </location>
</feature>
<feature type="disulfide bond" evidence="7">
    <location>
        <begin position="1305"/>
        <end position="1314"/>
    </location>
</feature>
<evidence type="ECO:0000313" key="14">
    <source>
        <dbReference type="RefSeq" id="XP_006817326.1"/>
    </source>
</evidence>
<feature type="domain" description="EGF-like" evidence="12">
    <location>
        <begin position="704"/>
        <end position="739"/>
    </location>
</feature>
<feature type="domain" description="EGF-like" evidence="12">
    <location>
        <begin position="1510"/>
        <end position="1547"/>
    </location>
</feature>
<dbReference type="PANTHER" id="PTHR24049:SF22">
    <property type="entry name" value="DROSOPHILA CRUMBS HOMOLOG"/>
    <property type="match status" value="1"/>
</dbReference>
<feature type="disulfide bond" evidence="7">
    <location>
        <begin position="1930"/>
        <end position="1947"/>
    </location>
</feature>
<dbReference type="InterPro" id="IPR018097">
    <property type="entry name" value="EGF_Ca-bd_CS"/>
</dbReference>
<dbReference type="PRINTS" id="PR01983">
    <property type="entry name" value="NOTCH"/>
</dbReference>
<feature type="disulfide bond" evidence="7">
    <location>
        <begin position="461"/>
        <end position="470"/>
    </location>
</feature>
<protein>
    <submittedName>
        <fullName evidence="14">Protein crumbs-like</fullName>
    </submittedName>
</protein>
<feature type="domain" description="EGF-like" evidence="12">
    <location>
        <begin position="1961"/>
        <end position="1997"/>
    </location>
</feature>
<evidence type="ECO:0000256" key="10">
    <source>
        <dbReference type="SAM" id="SignalP"/>
    </source>
</evidence>
<gene>
    <name evidence="14" type="primary">LOC100375718</name>
</gene>
<dbReference type="InterPro" id="IPR003645">
    <property type="entry name" value="Fol_N"/>
</dbReference>
<feature type="disulfide bond" evidence="7">
    <location>
        <begin position="1824"/>
        <end position="1833"/>
    </location>
</feature>
<feature type="compositionally biased region" description="Polar residues" evidence="8">
    <location>
        <begin position="2323"/>
        <end position="2332"/>
    </location>
</feature>
<feature type="domain" description="EGF-like" evidence="12">
    <location>
        <begin position="665"/>
        <end position="702"/>
    </location>
</feature>
<feature type="disulfide bond" evidence="7">
    <location>
        <begin position="1949"/>
        <end position="1958"/>
    </location>
</feature>
<feature type="domain" description="Laminin G" evidence="11">
    <location>
        <begin position="1112"/>
        <end position="1277"/>
    </location>
</feature>
<feature type="disulfide bond" evidence="7">
    <location>
        <begin position="2144"/>
        <end position="2153"/>
    </location>
</feature>
<feature type="domain" description="EGF-like" evidence="12">
    <location>
        <begin position="435"/>
        <end position="471"/>
    </location>
</feature>
<feature type="domain" description="EGF-like" evidence="12">
    <location>
        <begin position="894"/>
        <end position="930"/>
    </location>
</feature>
<dbReference type="SUPFAM" id="SSF49899">
    <property type="entry name" value="Concanavalin A-like lectins/glucanases"/>
    <property type="match status" value="4"/>
</dbReference>
<evidence type="ECO:0000256" key="5">
    <source>
        <dbReference type="ARBA" id="ARBA00023157"/>
    </source>
</evidence>
<keyword evidence="3" id="KW-0677">Repeat</keyword>
<feature type="domain" description="EGF-like" evidence="12">
    <location>
        <begin position="855"/>
        <end position="892"/>
    </location>
</feature>
<feature type="disulfide bond" evidence="7">
    <location>
        <begin position="920"/>
        <end position="929"/>
    </location>
</feature>
<feature type="domain" description="EGF-like" evidence="12">
    <location>
        <begin position="741"/>
        <end position="777"/>
    </location>
</feature>
<feature type="disulfide bond" evidence="7">
    <location>
        <begin position="2266"/>
        <end position="2275"/>
    </location>
</feature>
<feature type="disulfide bond" evidence="7">
    <location>
        <begin position="1031"/>
        <end position="1041"/>
    </location>
</feature>
<dbReference type="PROSITE" id="PS00022">
    <property type="entry name" value="EGF_1"/>
    <property type="match status" value="34"/>
</dbReference>
<feature type="disulfide bond" evidence="7">
    <location>
        <begin position="1987"/>
        <end position="1996"/>
    </location>
</feature>
<dbReference type="PROSITE" id="PS01187">
    <property type="entry name" value="EGF_CA"/>
    <property type="match status" value="11"/>
</dbReference>
<dbReference type="Proteomes" id="UP000694865">
    <property type="component" value="Unplaced"/>
</dbReference>
<proteinExistence type="predicted"/>
<accession>A0ABM0MBD5</accession>
<feature type="domain" description="EGF-like" evidence="12">
    <location>
        <begin position="319"/>
        <end position="356"/>
    </location>
</feature>
<feature type="disulfide bond" evidence="7">
    <location>
        <begin position="477"/>
        <end position="487"/>
    </location>
</feature>
<feature type="domain" description="EGF-like" evidence="12">
    <location>
        <begin position="1999"/>
        <end position="2035"/>
    </location>
</feature>
<dbReference type="Gene3D" id="2.60.120.200">
    <property type="match status" value="4"/>
</dbReference>
<keyword evidence="5 7" id="KW-1015">Disulfide bond</keyword>
<feature type="domain" description="EGF-like" evidence="12">
    <location>
        <begin position="1760"/>
        <end position="1796"/>
    </location>
</feature>
<dbReference type="CDD" id="cd00054">
    <property type="entry name" value="EGF_CA"/>
    <property type="match status" value="26"/>
</dbReference>
<dbReference type="InterPro" id="IPR009030">
    <property type="entry name" value="Growth_fac_rcpt_cys_sf"/>
</dbReference>
<evidence type="ECO:0000256" key="1">
    <source>
        <dbReference type="ARBA" id="ARBA00022536"/>
    </source>
</evidence>
<feature type="domain" description="EGF-like" evidence="12">
    <location>
        <begin position="510"/>
        <end position="546"/>
    </location>
</feature>
<feature type="domain" description="EGF-like" evidence="12">
    <location>
        <begin position="548"/>
        <end position="584"/>
    </location>
</feature>
<keyword evidence="9" id="KW-1133">Transmembrane helix</keyword>
<keyword evidence="6" id="KW-0325">Glycoprotein</keyword>
<dbReference type="RefSeq" id="XP_006817326.1">
    <property type="nucleotide sequence ID" value="XM_006817263.1"/>
</dbReference>
<reference evidence="14" key="1">
    <citation type="submission" date="2025-08" db="UniProtKB">
        <authorList>
            <consortium name="RefSeq"/>
        </authorList>
    </citation>
    <scope>IDENTIFICATION</scope>
    <source>
        <tissue evidence="14">Testes</tissue>
    </source>
</reference>
<keyword evidence="9" id="KW-0812">Transmembrane</keyword>
<dbReference type="SMART" id="SM00274">
    <property type="entry name" value="FOLN"/>
    <property type="match status" value="4"/>
</dbReference>
<feature type="disulfide bond" evidence="7">
    <location>
        <begin position="268"/>
        <end position="277"/>
    </location>
</feature>
<dbReference type="PROSITE" id="PS50026">
    <property type="entry name" value="EGF_3"/>
    <property type="match status" value="38"/>
</dbReference>
<feature type="domain" description="EGF-like" evidence="12">
    <location>
        <begin position="200"/>
        <end position="237"/>
    </location>
</feature>
<dbReference type="PROSITE" id="PS01186">
    <property type="entry name" value="EGF_2"/>
    <property type="match status" value="27"/>
</dbReference>
<dbReference type="Pfam" id="PF12661">
    <property type="entry name" value="hEGF"/>
    <property type="match status" value="9"/>
</dbReference>
<evidence type="ECO:0000256" key="9">
    <source>
        <dbReference type="SAM" id="Phobius"/>
    </source>
</evidence>
<dbReference type="Pfam" id="PF00008">
    <property type="entry name" value="EGF"/>
    <property type="match status" value="16"/>
</dbReference>
<dbReference type="InterPro" id="IPR001791">
    <property type="entry name" value="Laminin_G"/>
</dbReference>
<feature type="domain" description="EGF-like" evidence="12">
    <location>
        <begin position="624"/>
        <end position="663"/>
    </location>
</feature>
<dbReference type="PRINTS" id="PR00010">
    <property type="entry name" value="EGFBLOOD"/>
</dbReference>
<feature type="domain" description="EGF-like" evidence="12">
    <location>
        <begin position="1836"/>
        <end position="1872"/>
    </location>
</feature>
<evidence type="ECO:0000259" key="12">
    <source>
        <dbReference type="PROSITE" id="PS50026"/>
    </source>
</evidence>
<feature type="domain" description="Laminin G" evidence="11">
    <location>
        <begin position="22"/>
        <end position="195"/>
    </location>
</feature>
<feature type="domain" description="EGF-like" evidence="12">
    <location>
        <begin position="2156"/>
        <end position="2193"/>
    </location>
</feature>
<evidence type="ECO:0000256" key="7">
    <source>
        <dbReference type="PROSITE-ProRule" id="PRU00076"/>
    </source>
</evidence>
<dbReference type="InterPro" id="IPR051022">
    <property type="entry name" value="Notch_Cell-Fate_Det"/>
</dbReference>
<evidence type="ECO:0000256" key="8">
    <source>
        <dbReference type="SAM" id="MobiDB-lite"/>
    </source>
</evidence>
<feature type="disulfide bond" evidence="7">
    <location>
        <begin position="384"/>
        <end position="393"/>
    </location>
</feature>
<feature type="disulfide bond" evidence="7">
    <location>
        <begin position="729"/>
        <end position="738"/>
    </location>
</feature>
<dbReference type="Pfam" id="PF02210">
    <property type="entry name" value="Laminin_G_2"/>
    <property type="match status" value="3"/>
</dbReference>
<evidence type="ECO:0000256" key="6">
    <source>
        <dbReference type="ARBA" id="ARBA00023180"/>
    </source>
</evidence>
<dbReference type="InterPro" id="IPR001881">
    <property type="entry name" value="EGF-like_Ca-bd_dom"/>
</dbReference>
<evidence type="ECO:0000256" key="2">
    <source>
        <dbReference type="ARBA" id="ARBA00022729"/>
    </source>
</evidence>
<feature type="domain" description="EGF-like" evidence="12">
    <location>
        <begin position="2118"/>
        <end position="2154"/>
    </location>
</feature>
<dbReference type="CDD" id="cd00110">
    <property type="entry name" value="LamG"/>
    <property type="match status" value="4"/>
</dbReference>
<dbReference type="SMART" id="SM00282">
    <property type="entry name" value="LamG"/>
    <property type="match status" value="4"/>
</dbReference>
<feature type="disulfide bond" evidence="7">
    <location>
        <begin position="1015"/>
        <end position="1024"/>
    </location>
</feature>
<feature type="disulfide bond" evidence="7">
    <location>
        <begin position="1098"/>
        <end position="1107"/>
    </location>
</feature>
<sequence length="2351" mass="256551">MLLIWFLVISCSGLFGDIYGYNGEGYFNGTAYALLNKYINIKNHTSFSFKTCLGGVLLYQKKGEESVKIELDSMNGNLTFFWKTRSTTSWRNITIGSGLNNNVWQVVNLRYQLGEVILTAGNYEAVIAEEDGLNSDLIMLDLTNGGPLIIGAESVISVNKFIGCIREGPTVLLTSSLLHYNVLWGQCPLNSQATCGPLCQHPNHHLDCQNGGFCTEDDIHNATLCLCPTGYGGTLCEISEVNYCATRPCLNDGICYNNTYHDGYVCICQAGFAGGQCEIDIYECYSDPCQNGGVCLDGVFSYTCDCTDTGYEGEHCEVDIDECLHDQPCQNGGLCFNRYGAYTCSCMPGFGGENCVQNLNECDSVPCQNGGTCFQSQDFYHCACLAGFEGINCQINTDDCTTDSCQPPFECVDGTNGFTCECPSGQQAYDGGCIDIDECAPTPCLNGATCINLNDGFQCDCVDGYEGATCEQEVNECASHPCLFGECIDDFNSYSCQCHDGYAGTQCQTDIDECTPNPCSNNATCNDQVNGFHCTCQPGYTGQTCLSDVNECESSPCQNNADCVDHVNHYTCTCQAGYEGVNCEINTDECASNPCANEAVCVDRTYDYTCTCTAQWMGKNCDIPYDACLDLTPCQNGGTCQSNPPELTYVCTCPSGIEGTNCQTNIDDCLNVDCPNTGEVCVDLVDSYSCQCPEGYTGDGCTIDINECSSSPCLNGTCIDHVASYSCNCFPGSSGVNCDIETDECASNPCKNRALCTDLFNGYQCYCLPGFQGDNCDNDINECLSDPCQNGGLCIHDVGKYSCDCAPGYSGVHCEIDINECLSDPCRNGATCLDQINMYKCTCVAGYTGVDCEMEIDECDSSPCLNDGVCLNYINRFDCDCTDTGFDGVFCDHNIDDCVNVFCQNGGTCHDEVKGYNCACFEGYAGQDCDIDIDECESGPCLNGGQCLQRSNRTLYDTGYFDDAFSYDTASGFVCVCESGFEGTFCQVDIDECDSGPCVNSGTCEDFVNGYVCHCTAGWEGPICAHEIDECQSNPCQHGTCTDNFNMYECVCDAGYAGRNCDIALIGCDNGPQCQNGATCVPYLQNEDPNVHNYTCDCQPGFSGFYCTEPTDATFDGTGNMTDTMTNNQLVIFLRLTFRTTVPSGVLLYNGDSTFFSLELYKGQLYLRFGSSDSSIEYRETPALGSDLNDGNWHTTEIIISEYTMRIFENFNSQQVAIPPNRDVFQWTYIGAVDDLDHLQRSKSGQNFVGCMRDIWNEETKQFLLPQEQPDTVISGCNRVAQCDPDPCSGSGDCIDEWLHYTCVCHFGKTGKNCNYNVTAATLSYEDTTSYMHFTIDPASQGDQHLVQLGFRTTKPDGLIYFMPSTDQSQYVVVQLADGELKALVKSGTISNTVTVLGQFDDGMWHSVELAWREEAVNSILTVQVDELLQEQTSVVGNAAVNFSDIYIGGVADFSSISSVPSVSKEYFKGSVIDVRHNGYYLDAFPLSVDDLPPSYELSDDRSLIEGSVSDNMCDEDNQCQHNGTCETTWNDYICTCTYGFRGKNCDLLAFCSYRTCPYDAACVDRDDGFDCVTSATFDGMNAMVRYTNSISESAVIDDIKIKLRTRRNIGLILHASKDQSNEYVTIEMSNNDLVFKFNLGSVTGDLRHSLDAVIDGNWHVVKVSISNDGACLIIDDNINDRSCSLRNIAQSFSSLFTDASSSVYLASSDFIVVQGFKGCLEEVRIGGYLLPFLDRETLNSTSLEQFYATLTDVAIGCHGDPVCTSSPCQNGGSCEDIWNAYDCDCDLGYDGIHCENDIDECASTPCWGPSTCVDAVNGYTCVCAPGYTGILCDMDINECDSDPCQNNGTCENLENHFVCNCNENYTGNHCEYLIPKFTNCDEEPCQHDADCVYVTAADPSQPSFECRCKPGYEGVYCQDEIDYCANSMCKNGATCASYTNIQTFECQCVLGYTGRLCETNINECAGVYCQNGATCRDEINDFTCVCRNGYTGLYCQTDINECENNECVNGATCVDKIGEYECECPVYYTGDQCEVVGSCVNVKCENGGTCFQWPEENPTNYTCLCPTGYTGVHCESEIDWCEEAGGDPCLHGNCTYDLEGYICQCDPGYAGENCTVKLPDCASNLCQNGANCTDLDYGYICHCPSGYNGTNCENDIDECLSEPCLNSGVCVNTPGDYSCNCNNTGYQGDHCETDVDECEGNLSICNNGACVNTIGGFECECQYGWIGLQCEHRDPCNTTIECQNDGQCESSINTTTNEPIAKCNCLEDYMGDFCEVIAAPVSDDPDLVIIIGAALGGLVFIMLIILLVFLFSVRSKRATRGTYSPSRQEMTGSRVEMGNVLKPPPEERLI</sequence>
<dbReference type="Gene3D" id="2.10.25.10">
    <property type="entry name" value="Laminin"/>
    <property type="match status" value="37"/>
</dbReference>
<feature type="disulfide bond" evidence="7">
    <location>
        <begin position="346"/>
        <end position="355"/>
    </location>
</feature>
<comment type="caution">
    <text evidence="7">Lacks conserved residue(s) required for the propagation of feature annotation.</text>
</comment>